<protein>
    <submittedName>
        <fullName evidence="2">Uncharacterized protein</fullName>
    </submittedName>
</protein>
<feature type="compositionally biased region" description="Polar residues" evidence="1">
    <location>
        <begin position="246"/>
        <end position="272"/>
    </location>
</feature>
<feature type="compositionally biased region" description="Polar residues" evidence="1">
    <location>
        <begin position="340"/>
        <end position="353"/>
    </location>
</feature>
<feature type="compositionally biased region" description="Low complexity" evidence="1">
    <location>
        <begin position="457"/>
        <end position="471"/>
    </location>
</feature>
<feature type="region of interest" description="Disordered" evidence="1">
    <location>
        <begin position="584"/>
        <end position="732"/>
    </location>
</feature>
<feature type="compositionally biased region" description="Basic and acidic residues" evidence="1">
    <location>
        <begin position="943"/>
        <end position="958"/>
    </location>
</feature>
<feature type="compositionally biased region" description="Basic and acidic residues" evidence="1">
    <location>
        <begin position="809"/>
        <end position="820"/>
    </location>
</feature>
<feature type="region of interest" description="Disordered" evidence="1">
    <location>
        <begin position="772"/>
        <end position="820"/>
    </location>
</feature>
<proteinExistence type="predicted"/>
<feature type="compositionally biased region" description="Low complexity" evidence="1">
    <location>
        <begin position="1083"/>
        <end position="1101"/>
    </location>
</feature>
<feature type="compositionally biased region" description="Polar residues" evidence="1">
    <location>
        <begin position="1018"/>
        <end position="1059"/>
    </location>
</feature>
<feature type="compositionally biased region" description="Polar residues" evidence="1">
    <location>
        <begin position="795"/>
        <end position="808"/>
    </location>
</feature>
<feature type="region of interest" description="Disordered" evidence="1">
    <location>
        <begin position="134"/>
        <end position="156"/>
    </location>
</feature>
<evidence type="ECO:0000313" key="3">
    <source>
        <dbReference type="Proteomes" id="UP000799538"/>
    </source>
</evidence>
<evidence type="ECO:0000313" key="2">
    <source>
        <dbReference type="EMBL" id="KAF2225571.1"/>
    </source>
</evidence>
<feature type="compositionally biased region" description="Polar residues" evidence="1">
    <location>
        <begin position="700"/>
        <end position="732"/>
    </location>
</feature>
<feature type="region of interest" description="Disordered" evidence="1">
    <location>
        <begin position="212"/>
        <end position="314"/>
    </location>
</feature>
<feature type="region of interest" description="Disordered" evidence="1">
    <location>
        <begin position="65"/>
        <end position="99"/>
    </location>
</feature>
<dbReference type="OrthoDB" id="5335210at2759"/>
<evidence type="ECO:0000256" key="1">
    <source>
        <dbReference type="SAM" id="MobiDB-lite"/>
    </source>
</evidence>
<accession>A0A6A6GIS5</accession>
<feature type="compositionally biased region" description="Polar residues" evidence="1">
    <location>
        <begin position="925"/>
        <end position="937"/>
    </location>
</feature>
<sequence length="1343" mass="146379">MNRFLSKKKLDDSASIGSKETKRWKKGKKPQEDEKPQIDLKVALPSNDDFRTSLIMPNLSMRFSMLREQDDPTSKLGKASDDSVLSPKRQSRLPDFGFAPSRNLNDIAEVASVSSSVRPPWLSQQHDSFVSDDSYGADNDSAHNGGVMNRARPGEGNVLFGGRQKIYKIANSKSTKSLHGEGGMGKVVYEDDVSQSAFQKFKQAERDAAAQKALDEAAESSDSNSIPFGLSSSSAAMSTPFRPQTAPLTETARSPSLSNEQRQASIDSSVNSDHAHDRDSTPGTSIASQPFTSPSSSSFFSKTKAANAAPLERSLTKRRLYEQSLDQSRQEQQVTALTRLNSIQKQRNFSGTKSPPMVLSHPKSTTNIQQQERAFSPYGMRPQSPTETLTTFDSLGKGHISPSPPASLPQSPTYVPLNEYDELNPLSSTIQPGDRGKATAMNAFQMPRQPFDEEQYLQRLQQLQQTSTSPEPETPTEKEQRSHSPSLTRFDSARQPADDPIAPPAPRARSLSQPTQPELPNAFSVFQRAAAQMRGEQHQENEEQDVSEEEQIPDTHRTFFGDISASDDDDEDILADYGARNYYGSAGRFRPGELENIQEHPGGRTPTPLFPEIKEEDEEDEYVMPPQPLRTFASKPSLADSAKGHVEPVKEDPVHDDEELLPAEAYRPNDQSKALGGLVHQHLRNTSNVSSAPSAAARDLSSNHLRNPSDQSSIYTNTIGQENSAPSLSDATSRFTNRTYTSDNRLDSTYTNSNPWDLDDFEYYSSHGANKAATTHAAPQETRVLASAPSKANADLSSQRSSEASNWQPEHKRELSAGTLQEREAFEKDIAARQKAIQENLKSIIEVESRGSSPQPTQNGSFKAFNNMLKTKTSRDSMVKQEQPSKAMKMLGLGASGSQTSLPLSRKGSAIGDEIKPPSDKFPSFANSPRPSFSQRTPPIGDQKTRGMFDMQRPRGESDASVSRMPSRPSPPSTSAGPQSRVRSSSQTSSLRNRLMSDADRMPSEQAGEGARQGASPMASSHTFSPHFSPNFSAGFSPHFSTQFSPQQSPNLSRHPTNTSDSGRVRSGSRSAMNSPTEPHMLMSQASMSQISMSQTSATMSNTSLSHAASAPQASMPPPQPTYRTMPMATVSAPASATSAVFKQGPGAVPSPRPSPMPSPYYAYPTPPASGNSTPVAYGPATPTMPNIPNIKQNGLLRKRTVCKNEISDPILISSTSNVETVDLPPGASLRNGMEPPPIPPVNPRRRATKKLFGLGSKQESEASSRYPNPGSPPPIPTSAPRRVKSPEPYLDRSMEQTYRSASAQGHRPAPRAMRSNESFDRPSYPIQGGPPQRPIMTEGGMF</sequence>
<feature type="compositionally biased region" description="Low complexity" evidence="1">
    <location>
        <begin position="285"/>
        <end position="309"/>
    </location>
</feature>
<feature type="region of interest" description="Disordered" evidence="1">
    <location>
        <begin position="1220"/>
        <end position="1343"/>
    </location>
</feature>
<dbReference type="Proteomes" id="UP000799538">
    <property type="component" value="Unassembled WGS sequence"/>
</dbReference>
<feature type="region of interest" description="Disordered" evidence="1">
    <location>
        <begin position="1"/>
        <end position="43"/>
    </location>
</feature>
<feature type="compositionally biased region" description="Low complexity" evidence="1">
    <location>
        <begin position="980"/>
        <end position="994"/>
    </location>
</feature>
<feature type="compositionally biased region" description="Basic and acidic residues" evidence="1">
    <location>
        <begin position="29"/>
        <end position="38"/>
    </location>
</feature>
<keyword evidence="3" id="KW-1185">Reference proteome</keyword>
<feature type="region of interest" description="Disordered" evidence="1">
    <location>
        <begin position="340"/>
        <end position="570"/>
    </location>
</feature>
<feature type="compositionally biased region" description="Basic and acidic residues" evidence="1">
    <location>
        <begin position="65"/>
        <end position="81"/>
    </location>
</feature>
<gene>
    <name evidence="2" type="ORF">BDZ85DRAFT_279248</name>
</gene>
<feature type="region of interest" description="Disordered" evidence="1">
    <location>
        <begin position="895"/>
        <end position="1126"/>
    </location>
</feature>
<feature type="compositionally biased region" description="Polar residues" evidence="1">
    <location>
        <begin position="362"/>
        <end position="373"/>
    </location>
</feature>
<reference evidence="3" key="1">
    <citation type="journal article" date="2020" name="Stud. Mycol.">
        <title>101 Dothideomycetes genomes: A test case for predicting lifestyles and emergence of pathogens.</title>
        <authorList>
            <person name="Haridas S."/>
            <person name="Albert R."/>
            <person name="Binder M."/>
            <person name="Bloem J."/>
            <person name="LaButti K."/>
            <person name="Salamov A."/>
            <person name="Andreopoulos B."/>
            <person name="Baker S."/>
            <person name="Barry K."/>
            <person name="Bills G."/>
            <person name="Bluhm B."/>
            <person name="Cannon C."/>
            <person name="Castanera R."/>
            <person name="Culley D."/>
            <person name="Daum C."/>
            <person name="Ezra D."/>
            <person name="Gonzalez J."/>
            <person name="Henrissat B."/>
            <person name="Kuo A."/>
            <person name="Liang C."/>
            <person name="Lipzen A."/>
            <person name="Lutzoni F."/>
            <person name="Magnuson J."/>
            <person name="Mondo S."/>
            <person name="Nolan M."/>
            <person name="Ohm R."/>
            <person name="Pangilinan J."/>
            <person name="Park H.-J."/>
            <person name="Ramirez L."/>
            <person name="Alfaro M."/>
            <person name="Sun H."/>
            <person name="Tritt A."/>
            <person name="Yoshinaga Y."/>
            <person name="Zwiers L.-H."/>
            <person name="Turgeon B."/>
            <person name="Goodwin S."/>
            <person name="Spatafora J."/>
            <person name="Crous P."/>
            <person name="Grigoriev I."/>
        </authorList>
    </citation>
    <scope>NUCLEOTIDE SEQUENCE [LARGE SCALE GENOMIC DNA]</scope>
    <source>
        <strain evidence="3">CECT 20119</strain>
    </source>
</reference>
<feature type="compositionally biased region" description="Polar residues" evidence="1">
    <location>
        <begin position="383"/>
        <end position="393"/>
    </location>
</feature>
<feature type="compositionally biased region" description="Polar residues" evidence="1">
    <location>
        <begin position="684"/>
        <end position="693"/>
    </location>
</feature>
<feature type="compositionally biased region" description="Basic and acidic residues" evidence="1">
    <location>
        <begin position="642"/>
        <end position="653"/>
    </location>
</feature>
<organism evidence="2 3">
    <name type="scientific">Elsinoe ampelina</name>
    <dbReference type="NCBI Taxonomy" id="302913"/>
    <lineage>
        <taxon>Eukaryota</taxon>
        <taxon>Fungi</taxon>
        <taxon>Dikarya</taxon>
        <taxon>Ascomycota</taxon>
        <taxon>Pezizomycotina</taxon>
        <taxon>Dothideomycetes</taxon>
        <taxon>Dothideomycetidae</taxon>
        <taxon>Myriangiales</taxon>
        <taxon>Elsinoaceae</taxon>
        <taxon>Elsinoe</taxon>
    </lineage>
</organism>
<dbReference type="EMBL" id="ML992503">
    <property type="protein sequence ID" value="KAF2225571.1"/>
    <property type="molecule type" value="Genomic_DNA"/>
</dbReference>
<feature type="compositionally biased region" description="Acidic residues" evidence="1">
    <location>
        <begin position="542"/>
        <end position="552"/>
    </location>
</feature>
<name>A0A6A6GIS5_9PEZI</name>
<feature type="compositionally biased region" description="Polar residues" evidence="1">
    <location>
        <begin position="220"/>
        <end position="237"/>
    </location>
</feature>
<feature type="compositionally biased region" description="Low complexity" evidence="1">
    <location>
        <begin position="1060"/>
        <end position="1071"/>
    </location>
</feature>
<feature type="compositionally biased region" description="Basic and acidic residues" evidence="1">
    <location>
        <begin position="590"/>
        <end position="602"/>
    </location>
</feature>